<evidence type="ECO:0000256" key="1">
    <source>
        <dbReference type="ARBA" id="ARBA00022737"/>
    </source>
</evidence>
<protein>
    <submittedName>
        <fullName evidence="4">Pentatricopeptide repeat-containing protein At3g50420-like</fullName>
    </submittedName>
</protein>
<proteinExistence type="predicted"/>
<keyword evidence="1" id="KW-0677">Repeat</keyword>
<dbReference type="InterPro" id="IPR046960">
    <property type="entry name" value="PPR_At4g14850-like_plant"/>
</dbReference>
<sequence length="307" mass="34467">MYFKNREAESAQKVFGVITERDVVLWTEMIVGHSRLGNGEYAVQLLIEMYRDKNTTGGFSLSSVLGACSDMALLRQGEVFQSLAIKTGLDSVMSVCGALVDMYGKYGKYQIAESEFSLVSNPDLKCWNSMLGAYSQHGMVEKALSFFEQILVNSFRPDAITYLSLLAACSHRGSTQEEQSPPKNNHAELWRTLLSACVNTKNLQMGLYGDEQILKLEPEDTATHILLSNLYAVNGRWEDVAEMRRKIRGLTSAKNPGLSWIEVNNTQVFSSGDQSHTEVSRAQDELHRLKSSMLYRDHHPMNKIHSL</sequence>
<dbReference type="PANTHER" id="PTHR47926">
    <property type="entry name" value="PENTATRICOPEPTIDE REPEAT-CONTAINING PROTEIN"/>
    <property type="match status" value="1"/>
</dbReference>
<dbReference type="PROSITE" id="PS51375">
    <property type="entry name" value="PPR"/>
    <property type="match status" value="1"/>
</dbReference>
<dbReference type="Pfam" id="PF13041">
    <property type="entry name" value="PPR_2"/>
    <property type="match status" value="1"/>
</dbReference>
<feature type="repeat" description="PPR" evidence="2">
    <location>
        <begin position="123"/>
        <end position="157"/>
    </location>
</feature>
<name>A0ABM0TTN2_CAMSA</name>
<dbReference type="Proteomes" id="UP000694864">
    <property type="component" value="Chromosome 9"/>
</dbReference>
<evidence type="ECO:0000256" key="2">
    <source>
        <dbReference type="PROSITE-ProRule" id="PRU00708"/>
    </source>
</evidence>
<dbReference type="InterPro" id="IPR002885">
    <property type="entry name" value="PPR_rpt"/>
</dbReference>
<dbReference type="GeneID" id="104715514"/>
<evidence type="ECO:0000313" key="3">
    <source>
        <dbReference type="Proteomes" id="UP000694864"/>
    </source>
</evidence>
<keyword evidence="3" id="KW-1185">Reference proteome</keyword>
<reference evidence="4" key="2">
    <citation type="submission" date="2025-08" db="UniProtKB">
        <authorList>
            <consortium name="RefSeq"/>
        </authorList>
    </citation>
    <scope>IDENTIFICATION</scope>
    <source>
        <tissue evidence="4">Leaf</tissue>
    </source>
</reference>
<dbReference type="Pfam" id="PF01535">
    <property type="entry name" value="PPR"/>
    <property type="match status" value="1"/>
</dbReference>
<organism evidence="3 4">
    <name type="scientific">Camelina sativa</name>
    <name type="common">False flax</name>
    <name type="synonym">Myagrum sativum</name>
    <dbReference type="NCBI Taxonomy" id="90675"/>
    <lineage>
        <taxon>Eukaryota</taxon>
        <taxon>Viridiplantae</taxon>
        <taxon>Streptophyta</taxon>
        <taxon>Embryophyta</taxon>
        <taxon>Tracheophyta</taxon>
        <taxon>Spermatophyta</taxon>
        <taxon>Magnoliopsida</taxon>
        <taxon>eudicotyledons</taxon>
        <taxon>Gunneridae</taxon>
        <taxon>Pentapetalae</taxon>
        <taxon>rosids</taxon>
        <taxon>malvids</taxon>
        <taxon>Brassicales</taxon>
        <taxon>Brassicaceae</taxon>
        <taxon>Camelineae</taxon>
        <taxon>Camelina</taxon>
    </lineage>
</organism>
<dbReference type="PANTHER" id="PTHR47926:SF356">
    <property type="entry name" value="(WILD MALAYSIAN BANANA) HYPOTHETICAL PROTEIN"/>
    <property type="match status" value="1"/>
</dbReference>
<dbReference type="NCBIfam" id="TIGR00756">
    <property type="entry name" value="PPR"/>
    <property type="match status" value="1"/>
</dbReference>
<dbReference type="SUPFAM" id="SSF48452">
    <property type="entry name" value="TPR-like"/>
    <property type="match status" value="1"/>
</dbReference>
<dbReference type="Gene3D" id="1.25.40.10">
    <property type="entry name" value="Tetratricopeptide repeat domain"/>
    <property type="match status" value="2"/>
</dbReference>
<dbReference type="RefSeq" id="XP_010431213.1">
    <property type="nucleotide sequence ID" value="XM_010432911.1"/>
</dbReference>
<dbReference type="InterPro" id="IPR046848">
    <property type="entry name" value="E_motif"/>
</dbReference>
<dbReference type="Pfam" id="PF20431">
    <property type="entry name" value="E_motif"/>
    <property type="match status" value="1"/>
</dbReference>
<reference evidence="3" key="1">
    <citation type="journal article" date="2014" name="Nat. Commun.">
        <title>The emerging biofuel crop Camelina sativa retains a highly undifferentiated hexaploid genome structure.</title>
        <authorList>
            <person name="Kagale S."/>
            <person name="Koh C."/>
            <person name="Nixon J."/>
            <person name="Bollina V."/>
            <person name="Clarke W.E."/>
            <person name="Tuteja R."/>
            <person name="Spillane C."/>
            <person name="Robinson S.J."/>
            <person name="Links M.G."/>
            <person name="Clarke C."/>
            <person name="Higgins E.E."/>
            <person name="Huebert T."/>
            <person name="Sharpe A.G."/>
            <person name="Parkin I.A."/>
        </authorList>
    </citation>
    <scope>NUCLEOTIDE SEQUENCE [LARGE SCALE GENOMIC DNA]</scope>
    <source>
        <strain evidence="3">cv. DH55</strain>
    </source>
</reference>
<accession>A0ABM0TTN2</accession>
<dbReference type="InterPro" id="IPR011990">
    <property type="entry name" value="TPR-like_helical_dom_sf"/>
</dbReference>
<gene>
    <name evidence="4" type="primary">LOC104715514</name>
</gene>
<evidence type="ECO:0000313" key="4">
    <source>
        <dbReference type="RefSeq" id="XP_010431213.1"/>
    </source>
</evidence>